<name>A0A239Y0E6_9FIRM</name>
<feature type="transmembrane region" description="Helical" evidence="7">
    <location>
        <begin position="55"/>
        <end position="79"/>
    </location>
</feature>
<dbReference type="Proteomes" id="UP000214973">
    <property type="component" value="Chromosome 1"/>
</dbReference>
<dbReference type="Pfam" id="PF00884">
    <property type="entry name" value="Sulfatase"/>
    <property type="match status" value="1"/>
</dbReference>
<dbReference type="GO" id="GO:0005886">
    <property type="term" value="C:plasma membrane"/>
    <property type="evidence" value="ECO:0007669"/>
    <property type="project" value="UniProtKB-SubCell"/>
</dbReference>
<organism evidence="9 10">
    <name type="scientific">Veillonella rodentium</name>
    <dbReference type="NCBI Taxonomy" id="248315"/>
    <lineage>
        <taxon>Bacteria</taxon>
        <taxon>Bacillati</taxon>
        <taxon>Bacillota</taxon>
        <taxon>Negativicutes</taxon>
        <taxon>Veillonellales</taxon>
        <taxon>Veillonellaceae</taxon>
        <taxon>Veillonella</taxon>
    </lineage>
</organism>
<evidence type="ECO:0000256" key="1">
    <source>
        <dbReference type="ARBA" id="ARBA00004651"/>
    </source>
</evidence>
<keyword evidence="4 7" id="KW-0812">Transmembrane</keyword>
<evidence type="ECO:0000256" key="5">
    <source>
        <dbReference type="ARBA" id="ARBA00022989"/>
    </source>
</evidence>
<feature type="transmembrane region" description="Helical" evidence="7">
    <location>
        <begin position="85"/>
        <end position="103"/>
    </location>
</feature>
<feature type="transmembrane region" description="Helical" evidence="7">
    <location>
        <begin position="144"/>
        <end position="169"/>
    </location>
</feature>
<evidence type="ECO:0000256" key="3">
    <source>
        <dbReference type="ARBA" id="ARBA00022475"/>
    </source>
</evidence>
<evidence type="ECO:0000256" key="2">
    <source>
        <dbReference type="ARBA" id="ARBA00004936"/>
    </source>
</evidence>
<evidence type="ECO:0000256" key="7">
    <source>
        <dbReference type="SAM" id="Phobius"/>
    </source>
</evidence>
<dbReference type="PANTHER" id="PTHR47371">
    <property type="entry name" value="LIPOTEICHOIC ACID SYNTHASE"/>
    <property type="match status" value="1"/>
</dbReference>
<dbReference type="KEGG" id="vrm:44547418_00016"/>
<dbReference type="CDD" id="cd16015">
    <property type="entry name" value="LTA_synthase"/>
    <property type="match status" value="1"/>
</dbReference>
<feature type="domain" description="Sulfatase N-terminal" evidence="8">
    <location>
        <begin position="292"/>
        <end position="538"/>
    </location>
</feature>
<evidence type="ECO:0000313" key="10">
    <source>
        <dbReference type="Proteomes" id="UP000214973"/>
    </source>
</evidence>
<evidence type="ECO:0000256" key="4">
    <source>
        <dbReference type="ARBA" id="ARBA00022692"/>
    </source>
</evidence>
<keyword evidence="10" id="KW-1185">Reference proteome</keyword>
<dbReference type="EMBL" id="LT906470">
    <property type="protein sequence ID" value="SNV52150.1"/>
    <property type="molecule type" value="Genomic_DNA"/>
</dbReference>
<proteinExistence type="predicted"/>
<dbReference type="InterPro" id="IPR000917">
    <property type="entry name" value="Sulfatase_N"/>
</dbReference>
<feature type="transmembrane region" description="Helical" evidence="7">
    <location>
        <begin position="181"/>
        <end position="198"/>
    </location>
</feature>
<keyword evidence="6 7" id="KW-0472">Membrane</keyword>
<reference evidence="9 10" key="1">
    <citation type="submission" date="2017-06" db="EMBL/GenBank/DDBJ databases">
        <authorList>
            <consortium name="Pathogen Informatics"/>
        </authorList>
    </citation>
    <scope>NUCLEOTIDE SEQUENCE [LARGE SCALE GENOMIC DNA]</scope>
    <source>
        <strain evidence="9 10">NCTC12018</strain>
    </source>
</reference>
<dbReference type="InterPro" id="IPR017850">
    <property type="entry name" value="Alkaline_phosphatase_core_sf"/>
</dbReference>
<evidence type="ECO:0000259" key="8">
    <source>
        <dbReference type="Pfam" id="PF00884"/>
    </source>
</evidence>
<dbReference type="AlphaFoldDB" id="A0A239Y0E6"/>
<evidence type="ECO:0000256" key="6">
    <source>
        <dbReference type="ARBA" id="ARBA00023136"/>
    </source>
</evidence>
<keyword evidence="5 7" id="KW-1133">Transmembrane helix</keyword>
<gene>
    <name evidence="9" type="primary">ltaS</name>
    <name evidence="9" type="ORF">SAMEA44547418_00016</name>
</gene>
<dbReference type="RefSeq" id="WP_095064637.1">
    <property type="nucleotide sequence ID" value="NZ_LT906470.1"/>
</dbReference>
<dbReference type="Gene3D" id="3.40.720.10">
    <property type="entry name" value="Alkaline Phosphatase, subunit A"/>
    <property type="match status" value="1"/>
</dbReference>
<dbReference type="SUPFAM" id="SSF53649">
    <property type="entry name" value="Alkaline phosphatase-like"/>
    <property type="match status" value="1"/>
</dbReference>
<evidence type="ECO:0000313" key="9">
    <source>
        <dbReference type="EMBL" id="SNV52150.1"/>
    </source>
</evidence>
<dbReference type="InterPro" id="IPR050448">
    <property type="entry name" value="OpgB/LTA_synthase_biosynth"/>
</dbReference>
<protein>
    <submittedName>
        <fullName evidence="9">Lipoteichoic acid synthase</fullName>
    </submittedName>
</protein>
<keyword evidence="3" id="KW-1003">Cell membrane</keyword>
<dbReference type="PANTHER" id="PTHR47371:SF3">
    <property type="entry name" value="PHOSPHOGLYCEROL TRANSFERASE I"/>
    <property type="match status" value="1"/>
</dbReference>
<accession>A0A239Y0E6</accession>
<feature type="transmembrane region" description="Helical" evidence="7">
    <location>
        <begin position="15"/>
        <end position="34"/>
    </location>
</feature>
<sequence length="667" mass="76613">MGEQFFLSLQQNIKLFIWLPILCAIFRAIFIWMYHPYQSLAGKGKIIGECFRFGFWWGLDINAYQLLILLVLGTLPSLLFPDLQTILPLIINVVVSCIIYAAFTGKLIFYKHFNDTYNYMVHYGAHADKHNLIDIFFNQDKGGWIVAGFIPMAMISYFASMMLLALPTIPYPSFESTLTEGFGIFGFLVLYVLIYYWLHYGGTLNHRNKPEWDVVPTIVKEDIFFAKATVDDLEALKLVRKNPLQPEQMKTDDELAQDIDHIAINDSWRSLDHPLHAFKRIASGPRITKPKHIFFVVGESITQWSMDPLYESFNICPGLKRFAEDEHTLTVPNFLPAGNVSRPSISSLMSGIYDSGMELNEKEQFWHETLPTALAHQIKKLGYQTIYWYGGNSSSGNFTKFGKAQGFDRIENATAFCGPKAPQTWLGVYDHVFLAETTRLISDIDEPTFHFVYTTTNHGPYKLPDTLLDFDAHRDLQGAGDDIINRKADNKGLATYKYCDKAIFDFVDAMKARFPDSLFIVTGDHSALFGEFNNTSFLHRDYTVRERFNTVCYMQHPEFSRDTFTTSIGTHLSLMPTIIEAIAPKGFEYYSILPSLFETQPPVYVTPYQWITDTMVGDVREDYGQYNVYGRDPVEYIRPIDNHADEANRWRSLSTWLMKHSRQNEGV</sequence>
<comment type="pathway">
    <text evidence="2">Cell wall biogenesis; lipoteichoic acid biosynthesis.</text>
</comment>
<comment type="subcellular location">
    <subcellularLocation>
        <location evidence="1">Cell membrane</location>
        <topology evidence="1">Multi-pass membrane protein</topology>
    </subcellularLocation>
</comment>